<feature type="signal peptide" evidence="2">
    <location>
        <begin position="1"/>
        <end position="18"/>
    </location>
</feature>
<feature type="compositionally biased region" description="Basic and acidic residues" evidence="1">
    <location>
        <begin position="185"/>
        <end position="200"/>
    </location>
</feature>
<feature type="region of interest" description="Disordered" evidence="1">
    <location>
        <begin position="995"/>
        <end position="1018"/>
    </location>
</feature>
<feature type="chain" id="PRO_5028206077" evidence="2">
    <location>
        <begin position="19"/>
        <end position="1876"/>
    </location>
</feature>
<sequence>MILPMFFLIICFYKLSDGNCAANFVVVLEKDEPLSSEVRNSKTHQGDKLRKHGNKRIRILEYDSQRDEPTNKLFDTSILNSVLEDLRSELTIPPWPNEILEDNINVHPLWLHKKPKRFNAPHKHYVRNLNFRQPKKKSKVKSHHKIKNSLPVIEKRSKSGSSSRKNCEEANSKSFGELKNKFRENSFELPSKTDRNEHVSPSKSAMKHGNSIVPEKLAVKNESEPISFPKNKLSNIPPKSGEGQQKPTLNTISKIISSENPVQENEIKLKSGQFIDPTHDYVQHLPKINHTIQVKPKKTETPAKSSLMENKDPITDVNVEQTQTSINLSTDNLVTPQTNSSLKDNKMPTSATSEYVEYPHRKQFGGLLSNFKVTVEPKPVDISIVTSTLKSDATPTPPKYRFIGNDNTKPDFHLPFSVLPQQEEKIINTPTVNDEQKLNTMSATSIYTFVTDNKIEQVHNTTSDFEEEMNPILVPILNSTRNISMVKSAIENTTISASQADTFDENYNRKQLESLSLVFTAQMDQIPIDTSKAKPTIINNDVMSTTPTYTFVEVHNGTQLFDNLPSSGSVQLEGKHEDSYGPNDKVLSTTSSFKLKTDYTIKDHSILPHDITLFDFPFSFLEEKIIRKPTISHEKKLNTVFATSAYTFVTDNNIQQVDTVASDFEEERNPVLIPIVDSTRSITTFKSAIESTIVPASQTDTSEGNYNQKQFENDTFDGNYNRKQFESLPLVFNTQMDQIPIGTSIALPTINTDVIFEDVPLVFTAQTEQRPIGISVVNPTINNDVMFTIPVYTIVAVYNSTQLFDNLPSSGSAQGEGTHLDSFYGYNDNVISTTTAYKLETDYNIKDYSSLPHDIAQKRTLFNLSFSDLVDKEVNIIKNPTDMSATSADTFVADNKIPRTHTITSDFEEEGNPAFIPIANSTRNVSTVKSAIENNIVFVSQTDTFDGNYNRKQFESLPLVFTTQINQIPIGTSIANPTINTDVISTTPTYSFAEDHDSTQLSETLPSSSSLQRDGTQVGSFYGPTDNVISTTSSYKLETDYNIKDYSILPHDIAQKRTLFNLPFSVLVDKEEKLIKKPTVIYEKKFNKISATSATSFVTDNNIQEVDTVTSDLEEERNPVHIPIVNLTRNISIVKSAIENNIVLASQTDTFEGNYNRKQFESLPLVLTAHTQQRPVGISIVNPTINNDVMFTLPFYTTVEVYNSTQLFDKLPSSDSVQRDRTHVYPFYGSNDNVIATTSSYKLETDNNLKDYSSLPYDIEQKRTLFNFPFSFLADKEEKIIKKPTVSYENKFNEMSATSAYTFVTDNNFQPVDTLTYDLKEERNPVHIPIDNSTENISTVKSAVKNTIVPASQTDAFEGSYNRKQFKSQPLVFTTQMYPLPIDTSITNPIINNDVMSTTPTYTFVEVHNSTELFDNLPSSGSVQGDGKRMDSFYGLNDNVISTTSSYKLETDYNIKDYSSSLHDIAQKQTLFNLPFSFLADKEENIIKKPIVSDVSDEKKFNEISAISAYTFVTNNMFQPVDTVTSNFKEELNPVHIPIDNLTKNNISTVKSAIKNNLKPASQTDTFEGNYNRKQFESLPLIFTAQTEEIPIRISVDNPKINRDVMSTIPPYTFVEDRNSTELLDNLPSSGSAKQDGKHKDSFYKQNDNIISTTSIYKLETDNTKSFRNRFNAVEEKTKPMDTPRVNDFRDDSSAYNIVDHNSKHARSLPYEFVAKRKRNMAPFSLKYSSVNDHNNKQIYRLPYNLAREGKQRAADIPPFNLRKTHIHYTYGSGIKHKHKPSVSLISRVKHEMESINNFFGLPLEKSVIDSYTGVLITNPKNPNMEKESYYGYNPIIQYIPYYYQQFSLQRNNKDLIMMVPNSNMLLLRSSNLRQY</sequence>
<proteinExistence type="predicted"/>
<organism evidence="3">
    <name type="scientific">Diabrotica virgifera virgifera</name>
    <name type="common">western corn rootworm</name>
    <dbReference type="NCBI Taxonomy" id="50390"/>
    <lineage>
        <taxon>Eukaryota</taxon>
        <taxon>Metazoa</taxon>
        <taxon>Ecdysozoa</taxon>
        <taxon>Arthropoda</taxon>
        <taxon>Hexapoda</taxon>
        <taxon>Insecta</taxon>
        <taxon>Pterygota</taxon>
        <taxon>Neoptera</taxon>
        <taxon>Endopterygota</taxon>
        <taxon>Coleoptera</taxon>
        <taxon>Polyphaga</taxon>
        <taxon>Cucujiformia</taxon>
        <taxon>Chrysomeloidea</taxon>
        <taxon>Chrysomelidae</taxon>
        <taxon>Galerucinae</taxon>
        <taxon>Diabroticina</taxon>
        <taxon>Diabroticites</taxon>
        <taxon>Diabrotica</taxon>
    </lineage>
</organism>
<gene>
    <name evidence="3" type="primary">LOC114333372</name>
</gene>
<dbReference type="RefSeq" id="XP_028139039.1">
    <property type="nucleotide sequence ID" value="XM_028283238.1"/>
</dbReference>
<accession>A0A6P7FRQ2</accession>
<reference evidence="3" key="1">
    <citation type="submission" date="2025-08" db="UniProtKB">
        <authorList>
            <consortium name="RefSeq"/>
        </authorList>
    </citation>
    <scope>IDENTIFICATION</scope>
    <source>
        <tissue evidence="3">Whole insect</tissue>
    </source>
</reference>
<feature type="compositionally biased region" description="Basic residues" evidence="1">
    <location>
        <begin position="133"/>
        <end position="147"/>
    </location>
</feature>
<evidence type="ECO:0000256" key="2">
    <source>
        <dbReference type="SAM" id="SignalP"/>
    </source>
</evidence>
<keyword evidence="2" id="KW-0732">Signal</keyword>
<feature type="region of interest" description="Disordered" evidence="1">
    <location>
        <begin position="185"/>
        <end position="212"/>
    </location>
</feature>
<name>A0A6P7FRQ2_DIAVI</name>
<protein>
    <submittedName>
        <fullName evidence="3">Uncharacterized protein LOC114333372</fullName>
    </submittedName>
</protein>
<evidence type="ECO:0000313" key="3">
    <source>
        <dbReference type="RefSeq" id="XP_028139039.1"/>
    </source>
</evidence>
<feature type="compositionally biased region" description="Polar residues" evidence="1">
    <location>
        <begin position="999"/>
        <end position="1018"/>
    </location>
</feature>
<feature type="region of interest" description="Disordered" evidence="1">
    <location>
        <begin position="133"/>
        <end position="172"/>
    </location>
</feature>
<evidence type="ECO:0000256" key="1">
    <source>
        <dbReference type="SAM" id="MobiDB-lite"/>
    </source>
</evidence>
<dbReference type="InParanoid" id="A0A6P7FRQ2"/>